<dbReference type="SUPFAM" id="SSF52047">
    <property type="entry name" value="RNI-like"/>
    <property type="match status" value="1"/>
</dbReference>
<protein>
    <recommendedName>
        <fullName evidence="1">F-box domain-containing protein</fullName>
    </recommendedName>
</protein>
<feature type="domain" description="F-box" evidence="1">
    <location>
        <begin position="1"/>
        <end position="45"/>
    </location>
</feature>
<dbReference type="InterPro" id="IPR032675">
    <property type="entry name" value="LRR_dom_sf"/>
</dbReference>
<name>A0A8H4VL27_9AGAR</name>
<evidence type="ECO:0000259" key="1">
    <source>
        <dbReference type="PROSITE" id="PS50181"/>
    </source>
</evidence>
<dbReference type="Gene3D" id="3.80.10.10">
    <property type="entry name" value="Ribonuclease Inhibitor"/>
    <property type="match status" value="1"/>
</dbReference>
<gene>
    <name evidence="2" type="ORF">D9613_007509</name>
</gene>
<accession>A0A8H4VL27</accession>
<sequence>MVEIPPEIWLYITQFLPKEELYRLIPVNRLFFEVGMNKKWEFVRLSNTVVDRNEPSAIQVLKRLSDPFVASKLKTLYIDVDHLDPPSPNAPAEQVLMSSSDPTFDEIISGIVEAAPHFRNIQYVDLHCYRIPPSWCKPETRFQPMWSPIAQNLKTLGLGGDLGTYRVLIDSLPPTLPQLDNLHVLIMNNLSTWDDSQLASDVPALITHVIPFINRTGPRLKTLSIYYSWTNVDLSALFKNLHRLPLLRRLALGFHFNQSLTDPSELCRFFERCSDTISYLKLYIHADDVVGATNASAEPLTQWLLDLFTADNQCFINLQTLIISFHAGHTSRTLRPRQILHCAELTQVLNAAANCRQLKTLFISIDRLDWEVFDMLASKLPRIRKLFITANTLAIVSGALGPDSGLVTQSAAASALMECWVCNYLQWQLHVFNLWEGGGGRVEVYNMSAIV</sequence>
<proteinExistence type="predicted"/>
<organism evidence="2 3">
    <name type="scientific">Agrocybe pediades</name>
    <dbReference type="NCBI Taxonomy" id="84607"/>
    <lineage>
        <taxon>Eukaryota</taxon>
        <taxon>Fungi</taxon>
        <taxon>Dikarya</taxon>
        <taxon>Basidiomycota</taxon>
        <taxon>Agaricomycotina</taxon>
        <taxon>Agaricomycetes</taxon>
        <taxon>Agaricomycetidae</taxon>
        <taxon>Agaricales</taxon>
        <taxon>Agaricineae</taxon>
        <taxon>Strophariaceae</taxon>
        <taxon>Agrocybe</taxon>
    </lineage>
</organism>
<dbReference type="PROSITE" id="PS50181">
    <property type="entry name" value="FBOX"/>
    <property type="match status" value="1"/>
</dbReference>
<dbReference type="Proteomes" id="UP000521872">
    <property type="component" value="Unassembled WGS sequence"/>
</dbReference>
<evidence type="ECO:0000313" key="3">
    <source>
        <dbReference type="Proteomes" id="UP000521872"/>
    </source>
</evidence>
<reference evidence="2 3" key="1">
    <citation type="submission" date="2019-12" db="EMBL/GenBank/DDBJ databases">
        <authorList>
            <person name="Floudas D."/>
            <person name="Bentzer J."/>
            <person name="Ahren D."/>
            <person name="Johansson T."/>
            <person name="Persson P."/>
            <person name="Tunlid A."/>
        </authorList>
    </citation>
    <scope>NUCLEOTIDE SEQUENCE [LARGE SCALE GENOMIC DNA]</scope>
    <source>
        <strain evidence="2 3">CBS 102.39</strain>
    </source>
</reference>
<comment type="caution">
    <text evidence="2">The sequence shown here is derived from an EMBL/GenBank/DDBJ whole genome shotgun (WGS) entry which is preliminary data.</text>
</comment>
<dbReference type="InterPro" id="IPR001810">
    <property type="entry name" value="F-box_dom"/>
</dbReference>
<dbReference type="AlphaFoldDB" id="A0A8H4VL27"/>
<evidence type="ECO:0000313" key="2">
    <source>
        <dbReference type="EMBL" id="KAF4613542.1"/>
    </source>
</evidence>
<keyword evidence="3" id="KW-1185">Reference proteome</keyword>
<dbReference type="EMBL" id="JAACJL010000045">
    <property type="protein sequence ID" value="KAF4613542.1"/>
    <property type="molecule type" value="Genomic_DNA"/>
</dbReference>